<dbReference type="EMBL" id="CP014503">
    <property type="protein sequence ID" value="ANB15505.1"/>
    <property type="molecule type" value="Genomic_DNA"/>
</dbReference>
<feature type="compositionally biased region" description="Acidic residues" evidence="1">
    <location>
        <begin position="463"/>
        <end position="477"/>
    </location>
</feature>
<dbReference type="AlphaFoldDB" id="A0A167FNA1"/>
<dbReference type="KEGG" id="slb:AWJ20_3133"/>
<evidence type="ECO:0000313" key="3">
    <source>
        <dbReference type="Proteomes" id="UP000189580"/>
    </source>
</evidence>
<dbReference type="InterPro" id="IPR016024">
    <property type="entry name" value="ARM-type_fold"/>
</dbReference>
<dbReference type="InterPro" id="IPR011989">
    <property type="entry name" value="ARM-like"/>
</dbReference>
<feature type="compositionally biased region" description="Low complexity" evidence="1">
    <location>
        <begin position="422"/>
        <end position="433"/>
    </location>
</feature>
<dbReference type="Proteomes" id="UP000189580">
    <property type="component" value="Chromosome b"/>
</dbReference>
<sequence length="477" mass="52181">MQKTLLNGNPRSRPRISKLLENPQATEALRTDMTEISDSLNRLTILDDYEFGHFLDKVGTTASKFPPAYVHYKLLPELVKCLELGKGGIKALTTIIEFGKDLPEAHYQKTVTPVIVNLYASPDRVIRLQLLQSLPDYIEFLDSKTVSNKIFQHLATGFSDTEPVIREQSLKSVLHIVDKLTSKQVNGDLLRLLAKTQNDTIPEIRANTTILLGRISEKFSPSTRSGVLVAAYTRALKDPHVPSRLAALLALGASVEYFSPEECCSKLMGAVCPSLLDKDPTVRTQAASTVDTLLTKIKNRAESMNKSAVPGNESQASASTSDLTGMYYSFKAFGVPITLGISELNKSAAAEQGIDVTRAVSAPAVESQTSVNPLKARESPVTTDFNPFQPNLADDFNDDHWAPQDDEDNDGAWGSFNDDFNPSPKVSKKQPSSATKVQKTKPISASKIVLTKKVASLSLEPDAAGDDDEVDEWSNWD</sequence>
<evidence type="ECO:0000313" key="2">
    <source>
        <dbReference type="EMBL" id="ANB15505.1"/>
    </source>
</evidence>
<accession>A0A167FNA1</accession>
<dbReference type="SUPFAM" id="SSF48371">
    <property type="entry name" value="ARM repeat"/>
    <property type="match status" value="1"/>
</dbReference>
<feature type="region of interest" description="Disordered" evidence="1">
    <location>
        <begin position="458"/>
        <end position="477"/>
    </location>
</feature>
<dbReference type="OrthoDB" id="447103at2759"/>
<gene>
    <name evidence="2" type="primary">CEX1</name>
    <name evidence="2" type="ORF">AWJ20_3133</name>
</gene>
<dbReference type="RefSeq" id="XP_018737982.1">
    <property type="nucleotide sequence ID" value="XM_018880133.1"/>
</dbReference>
<name>A0A167FNA1_9ASCO</name>
<feature type="compositionally biased region" description="Polar residues" evidence="1">
    <location>
        <begin position="380"/>
        <end position="389"/>
    </location>
</feature>
<feature type="region of interest" description="Disordered" evidence="1">
    <location>
        <begin position="362"/>
        <end position="442"/>
    </location>
</feature>
<dbReference type="InterPro" id="IPR051177">
    <property type="entry name" value="CIK-Related_Protein"/>
</dbReference>
<dbReference type="PANTHER" id="PTHR12984">
    <property type="entry name" value="SCY1-RELATED S/T PROTEIN KINASE-LIKE"/>
    <property type="match status" value="1"/>
</dbReference>
<keyword evidence="3" id="KW-1185">Reference proteome</keyword>
<dbReference type="PANTHER" id="PTHR12984:SF3">
    <property type="entry name" value="N-TERMINAL KINASE-LIKE PROTEIN"/>
    <property type="match status" value="1"/>
</dbReference>
<reference evidence="2 3" key="1">
    <citation type="submission" date="2016-02" db="EMBL/GenBank/DDBJ databases">
        <title>Complete genome sequence and transcriptome regulation of the pentose utilising yeast Sugiyamaella lignohabitans.</title>
        <authorList>
            <person name="Bellasio M."/>
            <person name="Peymann A."/>
            <person name="Valli M."/>
            <person name="Sipitzky M."/>
            <person name="Graf A."/>
            <person name="Sauer M."/>
            <person name="Marx H."/>
            <person name="Mattanovich D."/>
        </authorList>
    </citation>
    <scope>NUCLEOTIDE SEQUENCE [LARGE SCALE GENOMIC DNA]</scope>
    <source>
        <strain evidence="2 3">CBS 10342</strain>
    </source>
</reference>
<protein>
    <submittedName>
        <fullName evidence="2">Cex1p</fullName>
    </submittedName>
</protein>
<organism evidence="2 3">
    <name type="scientific">Sugiyamaella lignohabitans</name>
    <dbReference type="NCBI Taxonomy" id="796027"/>
    <lineage>
        <taxon>Eukaryota</taxon>
        <taxon>Fungi</taxon>
        <taxon>Dikarya</taxon>
        <taxon>Ascomycota</taxon>
        <taxon>Saccharomycotina</taxon>
        <taxon>Dipodascomycetes</taxon>
        <taxon>Dipodascales</taxon>
        <taxon>Trichomonascaceae</taxon>
        <taxon>Sugiyamaella</taxon>
    </lineage>
</organism>
<evidence type="ECO:0000256" key="1">
    <source>
        <dbReference type="SAM" id="MobiDB-lite"/>
    </source>
</evidence>
<dbReference type="GO" id="GO:0006409">
    <property type="term" value="P:tRNA export from nucleus"/>
    <property type="evidence" value="ECO:0007669"/>
    <property type="project" value="TreeGrafter"/>
</dbReference>
<dbReference type="GO" id="GO:0005737">
    <property type="term" value="C:cytoplasm"/>
    <property type="evidence" value="ECO:0007669"/>
    <property type="project" value="TreeGrafter"/>
</dbReference>
<proteinExistence type="predicted"/>
<dbReference type="GeneID" id="30035122"/>
<dbReference type="Gene3D" id="1.25.10.10">
    <property type="entry name" value="Leucine-rich Repeat Variant"/>
    <property type="match status" value="1"/>
</dbReference>